<dbReference type="PANTHER" id="PTHR46438">
    <property type="entry name" value="ALPHA/BETA-HYDROLASES SUPERFAMILY PROTEIN"/>
    <property type="match status" value="1"/>
</dbReference>
<evidence type="ECO:0000313" key="3">
    <source>
        <dbReference type="Proteomes" id="UP000320055"/>
    </source>
</evidence>
<keyword evidence="2" id="KW-0378">Hydrolase</keyword>
<dbReference type="PANTHER" id="PTHR46438:SF2">
    <property type="entry name" value="ALPHA_BETA-HYDROLASES SUPERFAMILY PROTEIN"/>
    <property type="match status" value="1"/>
</dbReference>
<organism evidence="2 3">
    <name type="scientific">Hyella patelloides LEGE 07179</name>
    <dbReference type="NCBI Taxonomy" id="945734"/>
    <lineage>
        <taxon>Bacteria</taxon>
        <taxon>Bacillati</taxon>
        <taxon>Cyanobacteriota</taxon>
        <taxon>Cyanophyceae</taxon>
        <taxon>Pleurocapsales</taxon>
        <taxon>Hyellaceae</taxon>
        <taxon>Hyella</taxon>
    </lineage>
</organism>
<evidence type="ECO:0000259" key="1">
    <source>
        <dbReference type="Pfam" id="PF00561"/>
    </source>
</evidence>
<dbReference type="InterPro" id="IPR000073">
    <property type="entry name" value="AB_hydrolase_1"/>
</dbReference>
<dbReference type="Pfam" id="PF00561">
    <property type="entry name" value="Abhydrolase_1"/>
    <property type="match status" value="1"/>
</dbReference>
<gene>
    <name evidence="2" type="ORF">H1P_210009</name>
</gene>
<dbReference type="GO" id="GO:0016787">
    <property type="term" value="F:hydrolase activity"/>
    <property type="evidence" value="ECO:0007669"/>
    <property type="project" value="UniProtKB-KW"/>
</dbReference>
<dbReference type="InterPro" id="IPR029058">
    <property type="entry name" value="AB_hydrolase_fold"/>
</dbReference>
<keyword evidence="3" id="KW-1185">Reference proteome</keyword>
<dbReference type="Proteomes" id="UP000320055">
    <property type="component" value="Unassembled WGS sequence"/>
</dbReference>
<dbReference type="RefSeq" id="WP_144864570.1">
    <property type="nucleotide sequence ID" value="NZ_LR213782.1"/>
</dbReference>
<dbReference type="EMBL" id="CAACVJ010000124">
    <property type="protein sequence ID" value="VEP13628.1"/>
    <property type="molecule type" value="Genomic_DNA"/>
</dbReference>
<accession>A0A563VQ82</accession>
<feature type="domain" description="AB hydrolase-1" evidence="1">
    <location>
        <begin position="39"/>
        <end position="273"/>
    </location>
</feature>
<dbReference type="PRINTS" id="PR00111">
    <property type="entry name" value="ABHYDROLASE"/>
</dbReference>
<sequence length="313" mass="34951">MFIPLGFTSKSVQTSLGKIVYYTNDRPPWNDLKSNSPETLVFLHGLGGGSSAYEWSKVYPAFAAEYRILAPDMLGWGRSEHPERDYQVDDYVTTIAEFLSNTCTSPVTVIASALTAAFTIRVAIANPQLFKSMILTTAAGLNEFGRDYQDNFFTKLAGTPIIDRLLYSTGVATSFGIRGFLEQRQFASKDRVDSELVEAYLQSAQQPNGEYSALSFVRGDLCFDLTQYITQLTIPTALIWGQESEYIGPRVGRRLQEMNPQAIRIMYQLNDVGFTPQLELPAITIGLIRQFLPQLETSNSQSVLEEDLPAFDN</sequence>
<dbReference type="OrthoDB" id="526428at2"/>
<dbReference type="SUPFAM" id="SSF53474">
    <property type="entry name" value="alpha/beta-Hydrolases"/>
    <property type="match status" value="1"/>
</dbReference>
<protein>
    <submittedName>
        <fullName evidence="2">Alpha/beta hydrolase fold protein</fullName>
    </submittedName>
</protein>
<dbReference type="Gene3D" id="3.40.50.1820">
    <property type="entry name" value="alpha/beta hydrolase"/>
    <property type="match status" value="1"/>
</dbReference>
<reference evidence="2 3" key="1">
    <citation type="submission" date="2019-01" db="EMBL/GenBank/DDBJ databases">
        <authorList>
            <person name="Brito A."/>
        </authorList>
    </citation>
    <scope>NUCLEOTIDE SEQUENCE [LARGE SCALE GENOMIC DNA]</scope>
    <source>
        <strain evidence="2">1</strain>
    </source>
</reference>
<proteinExistence type="predicted"/>
<evidence type="ECO:0000313" key="2">
    <source>
        <dbReference type="EMBL" id="VEP13628.1"/>
    </source>
</evidence>
<name>A0A563VQ82_9CYAN</name>
<dbReference type="AlphaFoldDB" id="A0A563VQ82"/>